<evidence type="ECO:0000313" key="1">
    <source>
        <dbReference type="EMBL" id="JAH75103.1"/>
    </source>
</evidence>
<protein>
    <submittedName>
        <fullName evidence="1">Uncharacterized protein</fullName>
    </submittedName>
</protein>
<sequence>MTDTWLFMLPSQSHDVTVCGLDFRTFTKLPYTRYITPIKLHQ</sequence>
<organism evidence="1">
    <name type="scientific">Anguilla anguilla</name>
    <name type="common">European freshwater eel</name>
    <name type="synonym">Muraena anguilla</name>
    <dbReference type="NCBI Taxonomy" id="7936"/>
    <lineage>
        <taxon>Eukaryota</taxon>
        <taxon>Metazoa</taxon>
        <taxon>Chordata</taxon>
        <taxon>Craniata</taxon>
        <taxon>Vertebrata</taxon>
        <taxon>Euteleostomi</taxon>
        <taxon>Actinopterygii</taxon>
        <taxon>Neopterygii</taxon>
        <taxon>Teleostei</taxon>
        <taxon>Anguilliformes</taxon>
        <taxon>Anguillidae</taxon>
        <taxon>Anguilla</taxon>
    </lineage>
</organism>
<name>A0A0E9VD10_ANGAN</name>
<accession>A0A0E9VD10</accession>
<proteinExistence type="predicted"/>
<dbReference type="EMBL" id="GBXM01033474">
    <property type="protein sequence ID" value="JAH75103.1"/>
    <property type="molecule type" value="Transcribed_RNA"/>
</dbReference>
<reference evidence="1" key="2">
    <citation type="journal article" date="2015" name="Fish Shellfish Immunol.">
        <title>Early steps in the European eel (Anguilla anguilla)-Vibrio vulnificus interaction in the gills: Role of the RtxA13 toxin.</title>
        <authorList>
            <person name="Callol A."/>
            <person name="Pajuelo D."/>
            <person name="Ebbesson L."/>
            <person name="Teles M."/>
            <person name="MacKenzie S."/>
            <person name="Amaro C."/>
        </authorList>
    </citation>
    <scope>NUCLEOTIDE SEQUENCE</scope>
</reference>
<dbReference type="AlphaFoldDB" id="A0A0E9VD10"/>
<reference evidence="1" key="1">
    <citation type="submission" date="2014-11" db="EMBL/GenBank/DDBJ databases">
        <authorList>
            <person name="Amaro Gonzalez C."/>
        </authorList>
    </citation>
    <scope>NUCLEOTIDE SEQUENCE</scope>
</reference>